<proteinExistence type="inferred from homology"/>
<sequence length="1196" mass="131308">MIFIQFVFVDAFSQTENKYCIVYKSGQYCPEEGDNLSEKIKTLRSNHQEYILIQFFELPDESVQTQLKNAGTTLLKYVPNFAYWASFKRALTDEEIKKFKIRSIEKILPEHKIDNKLNDQANKEKRTFTEVEVTYFQNADTIRLKQSLANLGAEIVKASPLQNSLIVRISGGRIQALASIPQISYIMPAPPKPEHSNFISVNQHRSNVLQSDFAAQRDLSGKGLTVGIDDEGSIGIHQDLKPLRITNLSPPAVNNHATHVAGTTGGSGNIDPRAKGTAFNANLVAQSFPELINNGPSYYKTYGMTITNNSYGYLSYWGVYDNSSNYTDKTQDNLLSPGLLHVVATHNGGSAGFYTVSSGWATAKNVLSVGSVNEHDVVSGFSGKGPVNDGRLKPEIVGLGESVYSTVPGNGYVYMSGTSMACPGVTGSVTLLYERYRQLKGSIPNADIIKALVCNTADDLGNTGPDFSYGFGRINSKRAVEALEANLYFENTISQGQNRTHTINVPSGTGQLRVLLYWKDKEGAEFSSVNLVNNLDFQITKSPNTYLPWVLSPSNPGNPAVRGVDNLNNIEQITIDKPDAGNYTVNIKGTAIPFGPQRYVVAYEFLKPFVALTFPYGNESLIPNEYTQIRWDAFGTGNYTVEYSTNNGGAWINIASNVPAQQHYQDWFVPSGPAALLVRVRSSSYSSQSLRNISVLGVPSNLRASNPSTGAIKLEWNPVPGASSYDVYLLEPQDKVIEFEGTSTTTSYVFQNRPLGVDNEVWMSVRARTASGIISERAYAINKSAIEVQGLCNASGTITREVWTSVGGTLVSNIPLNTSPNQTSSLTTFEAPTNFGVNYGQRIRGSICAPLSGNYIFWISSNDNSELWLSTDNTPANKVKIASVTGYTAVREWTKYPSQRSVSIPLVGGKTYYIEALHKQGANADNLAVGWQLPDGTLERPIPGSRLSPFGTPQAPPVQHGLLGTYFKDVNFNQVGYTRVDSVVNFDFGTNNPAPNIGADKFSIRWTGQVEPVYTEQYRFYTTSNDGVRLKVNGVQVINNFTDHPPTENSGVINLVSGQKYDIVLEYFENVGSAVISLSWSSPSQAKQIIPSARLTPADTDSKIASFDLPLNARNIVVYPNPADYKLNIWAPGSEAGDVQLEILDMNGAQLLSEEFIVNDTDYPIELNISNIPSGFYMFVIKTNSFKEVRKFSVLR</sequence>
<feature type="domain" description="PA14" evidence="7">
    <location>
        <begin position="793"/>
        <end position="946"/>
    </location>
</feature>
<dbReference type="SUPFAM" id="SSF49265">
    <property type="entry name" value="Fibronectin type III"/>
    <property type="match status" value="1"/>
</dbReference>
<dbReference type="PROSITE" id="PS51820">
    <property type="entry name" value="PA14"/>
    <property type="match status" value="2"/>
</dbReference>
<dbReference type="Proteomes" id="UP000030185">
    <property type="component" value="Unassembled WGS sequence"/>
</dbReference>
<dbReference type="InterPro" id="IPR003961">
    <property type="entry name" value="FN3_dom"/>
</dbReference>
<dbReference type="Gene3D" id="3.40.50.200">
    <property type="entry name" value="Peptidase S8/S53 domain"/>
    <property type="match status" value="1"/>
</dbReference>
<keyword evidence="3 5" id="KW-0378">Hydrolase</keyword>
<dbReference type="Pfam" id="PF07691">
    <property type="entry name" value="PA14"/>
    <property type="match status" value="2"/>
</dbReference>
<dbReference type="Gene3D" id="3.90.182.10">
    <property type="entry name" value="Toxin - Anthrax Protective Antigen,domain 1"/>
    <property type="match status" value="1"/>
</dbReference>
<dbReference type="InterPro" id="IPR000209">
    <property type="entry name" value="Peptidase_S8/S53_dom"/>
</dbReference>
<dbReference type="Gene3D" id="2.60.120.1560">
    <property type="match status" value="1"/>
</dbReference>
<evidence type="ECO:0000256" key="5">
    <source>
        <dbReference type="PROSITE-ProRule" id="PRU01240"/>
    </source>
</evidence>
<dbReference type="InterPro" id="IPR026444">
    <property type="entry name" value="Secre_tail"/>
</dbReference>
<feature type="domain" description="Fibronectin type-III" evidence="6">
    <location>
        <begin position="698"/>
        <end position="788"/>
    </location>
</feature>
<dbReference type="InterPro" id="IPR050131">
    <property type="entry name" value="Peptidase_S8_subtilisin-like"/>
</dbReference>
<dbReference type="InterPro" id="IPR011658">
    <property type="entry name" value="PA14_dom"/>
</dbReference>
<accession>A0A098LE61</accession>
<dbReference type="EMBL" id="BBLT01000003">
    <property type="protein sequence ID" value="GAL84483.1"/>
    <property type="molecule type" value="Genomic_DNA"/>
</dbReference>
<evidence type="ECO:0000256" key="2">
    <source>
        <dbReference type="ARBA" id="ARBA00022670"/>
    </source>
</evidence>
<dbReference type="SUPFAM" id="SSF52743">
    <property type="entry name" value="Subtilisin-like"/>
    <property type="match status" value="1"/>
</dbReference>
<dbReference type="GO" id="GO:0004252">
    <property type="term" value="F:serine-type endopeptidase activity"/>
    <property type="evidence" value="ECO:0007669"/>
    <property type="project" value="UniProtKB-UniRule"/>
</dbReference>
<dbReference type="InterPro" id="IPR036852">
    <property type="entry name" value="Peptidase_S8/S53_dom_sf"/>
</dbReference>
<comment type="similarity">
    <text evidence="1 5">Belongs to the peptidase S8 family.</text>
</comment>
<dbReference type="NCBIfam" id="TIGR04183">
    <property type="entry name" value="Por_Secre_tail"/>
    <property type="match status" value="1"/>
</dbReference>
<evidence type="ECO:0000256" key="4">
    <source>
        <dbReference type="ARBA" id="ARBA00022825"/>
    </source>
</evidence>
<dbReference type="eggNOG" id="COG2133">
    <property type="taxonomic scope" value="Bacteria"/>
</dbReference>
<comment type="caution">
    <text evidence="8">The sequence shown here is derived from an EMBL/GenBank/DDBJ whole genome shotgun (WGS) entry which is preliminary data.</text>
</comment>
<dbReference type="InterPro" id="IPR023828">
    <property type="entry name" value="Peptidase_S8_Ser-AS"/>
</dbReference>
<dbReference type="PANTHER" id="PTHR43806:SF11">
    <property type="entry name" value="CEREVISIN-RELATED"/>
    <property type="match status" value="1"/>
</dbReference>
<keyword evidence="2 5" id="KW-0645">Protease</keyword>
<protein>
    <submittedName>
        <fullName evidence="8">Peptidase S8/S53 subtilisin kexin sedolisin</fullName>
    </submittedName>
</protein>
<dbReference type="PRINTS" id="PR00723">
    <property type="entry name" value="SUBTILISIN"/>
</dbReference>
<evidence type="ECO:0000256" key="1">
    <source>
        <dbReference type="ARBA" id="ARBA00011073"/>
    </source>
</evidence>
<dbReference type="PANTHER" id="PTHR43806">
    <property type="entry name" value="PEPTIDASE S8"/>
    <property type="match status" value="1"/>
</dbReference>
<feature type="active site" description="Charge relay system" evidence="5">
    <location>
        <position position="230"/>
    </location>
</feature>
<evidence type="ECO:0000313" key="8">
    <source>
        <dbReference type="EMBL" id="GAL84483.1"/>
    </source>
</evidence>
<dbReference type="AlphaFoldDB" id="A0A098LE61"/>
<keyword evidence="9" id="KW-1185">Reference proteome</keyword>
<dbReference type="PROSITE" id="PS00138">
    <property type="entry name" value="SUBTILASE_SER"/>
    <property type="match status" value="1"/>
</dbReference>
<dbReference type="SMART" id="SM00758">
    <property type="entry name" value="PA14"/>
    <property type="match status" value="2"/>
</dbReference>
<dbReference type="CDD" id="cd04842">
    <property type="entry name" value="Peptidases_S8_Kp43_protease"/>
    <property type="match status" value="1"/>
</dbReference>
<dbReference type="InterPro" id="IPR015500">
    <property type="entry name" value="Peptidase_S8_subtilisin-rel"/>
</dbReference>
<organism evidence="8 9">
    <name type="scientific">Sporocytophaga myxococcoides</name>
    <dbReference type="NCBI Taxonomy" id="153721"/>
    <lineage>
        <taxon>Bacteria</taxon>
        <taxon>Pseudomonadati</taxon>
        <taxon>Bacteroidota</taxon>
        <taxon>Cytophagia</taxon>
        <taxon>Cytophagales</taxon>
        <taxon>Cytophagaceae</taxon>
        <taxon>Sporocytophaga</taxon>
    </lineage>
</organism>
<dbReference type="GO" id="GO:0006508">
    <property type="term" value="P:proteolysis"/>
    <property type="evidence" value="ECO:0007669"/>
    <property type="project" value="UniProtKB-KW"/>
</dbReference>
<evidence type="ECO:0000313" key="9">
    <source>
        <dbReference type="Proteomes" id="UP000030185"/>
    </source>
</evidence>
<dbReference type="InterPro" id="IPR036116">
    <property type="entry name" value="FN3_sf"/>
</dbReference>
<dbReference type="PROSITE" id="PS51892">
    <property type="entry name" value="SUBTILASE"/>
    <property type="match status" value="1"/>
</dbReference>
<dbReference type="Gene3D" id="2.60.120.380">
    <property type="match status" value="1"/>
</dbReference>
<feature type="active site" description="Charge relay system" evidence="5">
    <location>
        <position position="419"/>
    </location>
</feature>
<gene>
    <name evidence="8" type="ORF">MYP_1711</name>
</gene>
<dbReference type="Gene3D" id="2.60.40.10">
    <property type="entry name" value="Immunoglobulins"/>
    <property type="match status" value="1"/>
</dbReference>
<evidence type="ECO:0000259" key="6">
    <source>
        <dbReference type="PROSITE" id="PS50853"/>
    </source>
</evidence>
<evidence type="ECO:0000259" key="7">
    <source>
        <dbReference type="PROSITE" id="PS51820"/>
    </source>
</evidence>
<dbReference type="PROSITE" id="PS50853">
    <property type="entry name" value="FN3"/>
    <property type="match status" value="1"/>
</dbReference>
<dbReference type="eggNOG" id="COG1404">
    <property type="taxonomic scope" value="Bacteria"/>
</dbReference>
<reference evidence="8 9" key="1">
    <citation type="submission" date="2014-09" db="EMBL/GenBank/DDBJ databases">
        <title>Sporocytophaga myxococcoides PG-01 genome sequencing.</title>
        <authorList>
            <person name="Liu L."/>
            <person name="Gao P.J."/>
            <person name="Chen G.J."/>
            <person name="Wang L.S."/>
        </authorList>
    </citation>
    <scope>NUCLEOTIDE SEQUENCE [LARGE SCALE GENOMIC DNA]</scope>
    <source>
        <strain evidence="8 9">PG-01</strain>
    </source>
</reference>
<dbReference type="InterPro" id="IPR037524">
    <property type="entry name" value="PA14/GLEYA"/>
</dbReference>
<dbReference type="STRING" id="153721.MYP_1711"/>
<dbReference type="InterPro" id="IPR013783">
    <property type="entry name" value="Ig-like_fold"/>
</dbReference>
<keyword evidence="4 5" id="KW-0720">Serine protease</keyword>
<name>A0A098LE61_9BACT</name>
<dbReference type="InterPro" id="IPR034058">
    <property type="entry name" value="TagA/B/C/D_pept_dom"/>
</dbReference>
<evidence type="ECO:0000256" key="3">
    <source>
        <dbReference type="ARBA" id="ARBA00022801"/>
    </source>
</evidence>
<dbReference type="Pfam" id="PF00082">
    <property type="entry name" value="Peptidase_S8"/>
    <property type="match status" value="1"/>
</dbReference>
<feature type="active site" description="Charge relay system" evidence="5">
    <location>
        <position position="256"/>
    </location>
</feature>
<feature type="domain" description="PA14" evidence="7">
    <location>
        <begin position="957"/>
        <end position="1094"/>
    </location>
</feature>
<dbReference type="SUPFAM" id="SSF56988">
    <property type="entry name" value="Anthrax protective antigen"/>
    <property type="match status" value="2"/>
</dbReference>
<dbReference type="Pfam" id="PF18962">
    <property type="entry name" value="Por_Secre_tail"/>
    <property type="match status" value="1"/>
</dbReference>